<comment type="caution">
    <text evidence="6">The sequence shown here is derived from an EMBL/GenBank/DDBJ whole genome shotgun (WGS) entry which is preliminary data.</text>
</comment>
<dbReference type="InterPro" id="IPR001789">
    <property type="entry name" value="Sig_transdc_resp-reg_receiver"/>
</dbReference>
<dbReference type="Pfam" id="PF08448">
    <property type="entry name" value="PAS_4"/>
    <property type="match status" value="1"/>
</dbReference>
<evidence type="ECO:0000259" key="2">
    <source>
        <dbReference type="PROSITE" id="PS50110"/>
    </source>
</evidence>
<evidence type="ECO:0000259" key="5">
    <source>
        <dbReference type="PROSITE" id="PS50887"/>
    </source>
</evidence>
<dbReference type="SUPFAM" id="SSF55073">
    <property type="entry name" value="Nucleotide cyclase"/>
    <property type="match status" value="1"/>
</dbReference>
<dbReference type="CDD" id="cd18773">
    <property type="entry name" value="PDC1_HK_sensor"/>
    <property type="match status" value="1"/>
</dbReference>
<dbReference type="RefSeq" id="WP_182997935.1">
    <property type="nucleotide sequence ID" value="NZ_JABEQJ010000016.1"/>
</dbReference>
<dbReference type="PROSITE" id="PS50887">
    <property type="entry name" value="GGDEF"/>
    <property type="match status" value="1"/>
</dbReference>
<dbReference type="SUPFAM" id="SSF52172">
    <property type="entry name" value="CheY-like"/>
    <property type="match status" value="1"/>
</dbReference>
<gene>
    <name evidence="6" type="ORF">HLH48_12945</name>
</gene>
<evidence type="ECO:0000256" key="1">
    <source>
        <dbReference type="PROSITE-ProRule" id="PRU00169"/>
    </source>
</evidence>
<dbReference type="PROSITE" id="PS50113">
    <property type="entry name" value="PAC"/>
    <property type="match status" value="1"/>
</dbReference>
<feature type="domain" description="EAL" evidence="4">
    <location>
        <begin position="451"/>
        <end position="706"/>
    </location>
</feature>
<dbReference type="Gene3D" id="3.30.70.270">
    <property type="match status" value="1"/>
</dbReference>
<evidence type="ECO:0000259" key="4">
    <source>
        <dbReference type="PROSITE" id="PS50883"/>
    </source>
</evidence>
<dbReference type="InterPro" id="IPR035965">
    <property type="entry name" value="PAS-like_dom_sf"/>
</dbReference>
<evidence type="ECO:0000259" key="3">
    <source>
        <dbReference type="PROSITE" id="PS50113"/>
    </source>
</evidence>
<proteinExistence type="predicted"/>
<name>A0A7W4NNM1_9PROT</name>
<dbReference type="Proteomes" id="UP000589085">
    <property type="component" value="Unassembled WGS sequence"/>
</dbReference>
<dbReference type="InterPro" id="IPR035919">
    <property type="entry name" value="EAL_sf"/>
</dbReference>
<dbReference type="InterPro" id="IPR000700">
    <property type="entry name" value="PAS-assoc_C"/>
</dbReference>
<dbReference type="PROSITE" id="PS50883">
    <property type="entry name" value="EAL"/>
    <property type="match status" value="1"/>
</dbReference>
<dbReference type="Pfam" id="PF00563">
    <property type="entry name" value="EAL"/>
    <property type="match status" value="1"/>
</dbReference>
<reference evidence="6 7" key="1">
    <citation type="submission" date="2020-04" db="EMBL/GenBank/DDBJ databases">
        <title>Description of novel Gluconacetobacter.</title>
        <authorList>
            <person name="Sombolestani A."/>
        </authorList>
    </citation>
    <scope>NUCLEOTIDE SEQUENCE [LARGE SCALE GENOMIC DNA]</scope>
    <source>
        <strain evidence="6 7">LMG 19747</strain>
    </source>
</reference>
<dbReference type="SMART" id="SM00267">
    <property type="entry name" value="GGDEF"/>
    <property type="match status" value="1"/>
</dbReference>
<dbReference type="InterPro" id="IPR000014">
    <property type="entry name" value="PAS"/>
</dbReference>
<feature type="modified residue" description="4-aspartylphosphate" evidence="1">
    <location>
        <position position="54"/>
    </location>
</feature>
<dbReference type="Pfam" id="PF00072">
    <property type="entry name" value="Response_reg"/>
    <property type="match status" value="1"/>
</dbReference>
<dbReference type="GO" id="GO:0000160">
    <property type="term" value="P:phosphorelay signal transduction system"/>
    <property type="evidence" value="ECO:0007669"/>
    <property type="project" value="InterPro"/>
</dbReference>
<dbReference type="CDD" id="cd01949">
    <property type="entry name" value="GGDEF"/>
    <property type="match status" value="1"/>
</dbReference>
<feature type="domain" description="PAC" evidence="3">
    <location>
        <begin position="228"/>
        <end position="280"/>
    </location>
</feature>
<evidence type="ECO:0000313" key="6">
    <source>
        <dbReference type="EMBL" id="MBB2161067.1"/>
    </source>
</evidence>
<dbReference type="InterPro" id="IPR001633">
    <property type="entry name" value="EAL_dom"/>
</dbReference>
<keyword evidence="1" id="KW-0597">Phosphoprotein</keyword>
<dbReference type="PROSITE" id="PS50110">
    <property type="entry name" value="RESPONSE_REGULATORY"/>
    <property type="match status" value="1"/>
</dbReference>
<dbReference type="SMART" id="SM00448">
    <property type="entry name" value="REC"/>
    <property type="match status" value="1"/>
</dbReference>
<dbReference type="SUPFAM" id="SSF55785">
    <property type="entry name" value="PYP-like sensor domain (PAS domain)"/>
    <property type="match status" value="1"/>
</dbReference>
<dbReference type="AlphaFoldDB" id="A0A7W4NNM1"/>
<dbReference type="CDD" id="cd01948">
    <property type="entry name" value="EAL"/>
    <property type="match status" value="1"/>
</dbReference>
<feature type="domain" description="GGDEF" evidence="5">
    <location>
        <begin position="309"/>
        <end position="442"/>
    </location>
</feature>
<dbReference type="PANTHER" id="PTHR44757">
    <property type="entry name" value="DIGUANYLATE CYCLASE DGCP"/>
    <property type="match status" value="1"/>
</dbReference>
<dbReference type="PANTHER" id="PTHR44757:SF2">
    <property type="entry name" value="BIOFILM ARCHITECTURE MAINTENANCE PROTEIN MBAA"/>
    <property type="match status" value="1"/>
</dbReference>
<dbReference type="EMBL" id="JABEQJ010000016">
    <property type="protein sequence ID" value="MBB2161067.1"/>
    <property type="molecule type" value="Genomic_DNA"/>
</dbReference>
<organism evidence="6 7">
    <name type="scientific">Gluconacetobacter sacchari</name>
    <dbReference type="NCBI Taxonomy" id="92759"/>
    <lineage>
        <taxon>Bacteria</taxon>
        <taxon>Pseudomonadati</taxon>
        <taxon>Pseudomonadota</taxon>
        <taxon>Alphaproteobacteria</taxon>
        <taxon>Acetobacterales</taxon>
        <taxon>Acetobacteraceae</taxon>
        <taxon>Gluconacetobacter</taxon>
    </lineage>
</organism>
<dbReference type="NCBIfam" id="TIGR00254">
    <property type="entry name" value="GGDEF"/>
    <property type="match status" value="1"/>
</dbReference>
<dbReference type="InterPro" id="IPR000160">
    <property type="entry name" value="GGDEF_dom"/>
</dbReference>
<dbReference type="InterPro" id="IPR011006">
    <property type="entry name" value="CheY-like_superfamily"/>
</dbReference>
<dbReference type="Pfam" id="PF00990">
    <property type="entry name" value="GGDEF"/>
    <property type="match status" value="1"/>
</dbReference>
<dbReference type="InterPro" id="IPR043128">
    <property type="entry name" value="Rev_trsase/Diguanyl_cyclase"/>
</dbReference>
<dbReference type="InterPro" id="IPR029787">
    <property type="entry name" value="Nucleotide_cyclase"/>
</dbReference>
<dbReference type="InterPro" id="IPR052155">
    <property type="entry name" value="Biofilm_reg_signaling"/>
</dbReference>
<protein>
    <submittedName>
        <fullName evidence="6">EAL domain-containing protein</fullName>
    </submittedName>
</protein>
<dbReference type="NCBIfam" id="TIGR00229">
    <property type="entry name" value="sensory_box"/>
    <property type="match status" value="1"/>
</dbReference>
<dbReference type="SUPFAM" id="SSF141868">
    <property type="entry name" value="EAL domain-like"/>
    <property type="match status" value="1"/>
</dbReference>
<dbReference type="Gene3D" id="3.30.450.20">
    <property type="entry name" value="PAS domain"/>
    <property type="match status" value="1"/>
</dbReference>
<accession>A0A7W4NNM1</accession>
<evidence type="ECO:0000313" key="7">
    <source>
        <dbReference type="Proteomes" id="UP000589085"/>
    </source>
</evidence>
<dbReference type="Gene3D" id="3.20.20.450">
    <property type="entry name" value="EAL domain"/>
    <property type="match status" value="1"/>
</dbReference>
<feature type="domain" description="Response regulatory" evidence="2">
    <location>
        <begin position="3"/>
        <end position="121"/>
    </location>
</feature>
<sequence>MATILIVDDRITNRTIFAKIAASVEPDVVAVPFEGPLAALQWMASHDADLVIVDYKMPEMDGATFTRRVRAMPRWSDIPVVVITAHDDRAFRMTALEAGATDFLHTPIDHTEFKTRVHNLLKLSLHQRAMRGRVEALARELRESEISHDRALRDSRERLAQVIDTIPALISASDREGRCIFVGAYQAALAGVDLALPPDGRAAMFGETHHVRHGLLDQQVLATGRPITGLEEEISDRHGEQRVFTTTKSPLHDGAGKIVGVLTTSIDITERKRAEERLAFLAHRDHLTGLPNRSFLHDRLRHELQNGDRPFALHFIDLDRFKGINDGLGHYFGDQLLRAVADRLRASVRPSDLLVRLGGDEFALLQTETSTDEDAAEVAQRINHALDAPFLLEGKDVAVNASVGIALYPRDGLTTEELLQNADIAMYRVKVAGRRGHAFFTEDMLSRARNSISLQLELREALQEQQFVVHYQPQFDLDSGEIIGVEALLRWDRPGVGLVTPAAFLPAAEESGLILPINEWVLREACRQAVRWMVGATPPLRVAVNIAPLQIQRENLCTLVMDVLEQTGLPPYLLELELTESILLQHAEAAAPDLQELRRRGVHIAIDDFGMGHSSLTHLKRVRVDRLKIDQGFVADMHRAGSNDLAIVRAIINLGREMNIEVVAEGVETEDQARTLREEGCHLVQGFYFSRARPPEDITRLMSGEAS</sequence>
<dbReference type="SMART" id="SM00052">
    <property type="entry name" value="EAL"/>
    <property type="match status" value="1"/>
</dbReference>
<dbReference type="Gene3D" id="3.40.50.2300">
    <property type="match status" value="1"/>
</dbReference>
<dbReference type="CDD" id="cd17551">
    <property type="entry name" value="REC_RpfG-like"/>
    <property type="match status" value="1"/>
</dbReference>
<dbReference type="InterPro" id="IPR013656">
    <property type="entry name" value="PAS_4"/>
</dbReference>